<feature type="domain" description="Uroporphyrinogen decarboxylase (URO-D)" evidence="1">
    <location>
        <begin position="41"/>
        <end position="277"/>
    </location>
</feature>
<dbReference type="EMBL" id="JAERPS020000001">
    <property type="protein sequence ID" value="MBZ9610345.1"/>
    <property type="molecule type" value="Genomic_DNA"/>
</dbReference>
<sequence>MFYQQTGGDFVKLTPAGNYQIADRGGLAHWCNDPLGRRSFIKRFIVKPDDWYTLSDDVTAFEQEIVTAASLTRQELPSAVPLYVTLFSPVTLAMMLAGPEVLSLHIRTAPDAVAFAITQLKLSFIKLLNLYSAAGVDGYFIASQHCSRAILTKDDYFRFAKQSDDAVLAACEKVGDTILHLHGQGIHFGAVPKVSNARVHYELDSANPTPESFRALTQCEAVIGLPLEVWQNPSNFAKHAADLLTRFSQKTALFTAPCVLPLAVDNAEVKAWIDAIRLVLD</sequence>
<accession>A0ABS7X478</accession>
<dbReference type="Gene3D" id="3.20.20.210">
    <property type="match status" value="1"/>
</dbReference>
<evidence type="ECO:0000259" key="1">
    <source>
        <dbReference type="Pfam" id="PF01208"/>
    </source>
</evidence>
<protein>
    <recommendedName>
        <fullName evidence="1">Uroporphyrinogen decarboxylase (URO-D) domain-containing protein</fullName>
    </recommendedName>
</protein>
<dbReference type="InterPro" id="IPR038071">
    <property type="entry name" value="UROD/MetE-like_sf"/>
</dbReference>
<dbReference type="RefSeq" id="WP_224673284.1">
    <property type="nucleotide sequence ID" value="NZ_JAERPS020000001.1"/>
</dbReference>
<reference evidence="2 3" key="1">
    <citation type="submission" date="2020-12" db="EMBL/GenBank/DDBJ databases">
        <authorList>
            <person name="Ruan W."/>
            <person name="Khan S.A."/>
            <person name="Jeon C.O."/>
        </authorList>
    </citation>
    <scope>NUCLEOTIDE SEQUENCE [LARGE SCALE GENOMIC DNA]</scope>
    <source>
        <strain evidence="2 3">MA-13</strain>
    </source>
</reference>
<keyword evidence="3" id="KW-1185">Reference proteome</keyword>
<evidence type="ECO:0000313" key="3">
    <source>
        <dbReference type="Proteomes" id="UP000663814"/>
    </source>
</evidence>
<dbReference type="Proteomes" id="UP000663814">
    <property type="component" value="Unassembled WGS sequence"/>
</dbReference>
<reference evidence="2 3" key="2">
    <citation type="submission" date="2021-08" db="EMBL/GenBank/DDBJ databases">
        <title>Rheinheimera aquimaris sp. nov., isolated from seawater of the East Sea in Korea.</title>
        <authorList>
            <person name="Kim K.H."/>
            <person name="Wenting R."/>
            <person name="Kim K.R."/>
            <person name="Jeon C.O."/>
        </authorList>
    </citation>
    <scope>NUCLEOTIDE SEQUENCE [LARGE SCALE GENOMIC DNA]</scope>
    <source>
        <strain evidence="2 3">MA-13</strain>
    </source>
</reference>
<name>A0ABS7X478_9GAMM</name>
<organism evidence="2 3">
    <name type="scientific">Rheinheimera maricola</name>
    <dbReference type="NCBI Taxonomy" id="2793282"/>
    <lineage>
        <taxon>Bacteria</taxon>
        <taxon>Pseudomonadati</taxon>
        <taxon>Pseudomonadota</taxon>
        <taxon>Gammaproteobacteria</taxon>
        <taxon>Chromatiales</taxon>
        <taxon>Chromatiaceae</taxon>
        <taxon>Rheinheimera</taxon>
    </lineage>
</organism>
<gene>
    <name evidence="2" type="ORF">I4W93_001925</name>
</gene>
<dbReference type="Pfam" id="PF01208">
    <property type="entry name" value="URO-D"/>
    <property type="match status" value="1"/>
</dbReference>
<evidence type="ECO:0000313" key="2">
    <source>
        <dbReference type="EMBL" id="MBZ9610345.1"/>
    </source>
</evidence>
<dbReference type="SUPFAM" id="SSF51726">
    <property type="entry name" value="UROD/MetE-like"/>
    <property type="match status" value="1"/>
</dbReference>
<comment type="caution">
    <text evidence="2">The sequence shown here is derived from an EMBL/GenBank/DDBJ whole genome shotgun (WGS) entry which is preliminary data.</text>
</comment>
<proteinExistence type="predicted"/>
<dbReference type="InterPro" id="IPR000257">
    <property type="entry name" value="Uroporphyrinogen_deCOase"/>
</dbReference>